<dbReference type="EC" id="1.3.5.1" evidence="10"/>
<dbReference type="PIRSF" id="PIRSF000170">
    <property type="entry name" value="Succ_dh_cyt_b558"/>
    <property type="match status" value="1"/>
</dbReference>
<evidence type="ECO:0000256" key="7">
    <source>
        <dbReference type="ARBA" id="ARBA00023136"/>
    </source>
</evidence>
<dbReference type="SUPFAM" id="SSF81343">
    <property type="entry name" value="Fumarate reductase respiratory complex transmembrane subunits"/>
    <property type="match status" value="1"/>
</dbReference>
<dbReference type="EMBL" id="LS992241">
    <property type="protein sequence ID" value="SYX82106.1"/>
    <property type="molecule type" value="Genomic_DNA"/>
</dbReference>
<feature type="binding site" description="axial binding residue" evidence="8">
    <location>
        <position position="166"/>
    </location>
    <ligand>
        <name>heme</name>
        <dbReference type="ChEBI" id="CHEBI:30413"/>
    </ligand>
    <ligandPart>
        <name>Fe</name>
        <dbReference type="ChEBI" id="CHEBI:18248"/>
    </ligandPart>
</feature>
<keyword evidence="4 8" id="KW-0479">Metal-binding</keyword>
<dbReference type="InterPro" id="IPR016002">
    <property type="entry name" value="Succ_DH_cyt_b558_Firmicute"/>
</dbReference>
<feature type="transmembrane region" description="Helical" evidence="9">
    <location>
        <begin position="153"/>
        <end position="181"/>
    </location>
</feature>
<feature type="binding site" description="axial binding residue" evidence="8">
    <location>
        <position position="35"/>
    </location>
    <ligand>
        <name>heme</name>
        <dbReference type="ChEBI" id="CHEBI:30413"/>
    </ligand>
    <ligandPart>
        <name>Fe</name>
        <dbReference type="ChEBI" id="CHEBI:18248"/>
    </ligandPart>
</feature>
<dbReference type="InterPro" id="IPR011138">
    <property type="entry name" value="Cytochrome_b-558"/>
</dbReference>
<dbReference type="GO" id="GO:0016020">
    <property type="term" value="C:membrane"/>
    <property type="evidence" value="ECO:0007669"/>
    <property type="project" value="UniProtKB-SubCell"/>
</dbReference>
<dbReference type="Proteomes" id="UP000304148">
    <property type="component" value="Chromosome"/>
</dbReference>
<evidence type="ECO:0000256" key="3">
    <source>
        <dbReference type="ARBA" id="ARBA00022692"/>
    </source>
</evidence>
<dbReference type="InterPro" id="IPR034804">
    <property type="entry name" value="SQR/QFR_C/D"/>
</dbReference>
<feature type="binding site" description="axial binding residue" evidence="8">
    <location>
        <position position="78"/>
    </location>
    <ligand>
        <name>heme</name>
        <dbReference type="ChEBI" id="CHEBI:30413"/>
    </ligand>
    <ligandPart>
        <name>Fe</name>
        <dbReference type="ChEBI" id="CHEBI:18248"/>
    </ligandPart>
</feature>
<name>A0A383R6Z2_PAEAL</name>
<sequence>MERGTGTLMKRGYFYSRKLHSLLGIIPLGFFIVEHMLTNYAAFDGGKEAFQGSVKFLNELPLIFFLELFGIWLPLLYHGVYGLYIAYTSKNNVGNYNYGRNVAFLMQRITGVITFVFVTWHVYETRVQIALGNITHEQLGTYMHDIITSPVMFIIYLVGAISASYHFTNGLWAFLVSWGITVGPRAQNVSAKICMGLFIIMAVMFTLSLIGFRSAEFQAAEAVQTIIPFIG</sequence>
<dbReference type="GO" id="GO:0008177">
    <property type="term" value="F:succinate dehydrogenase (quinone) activity"/>
    <property type="evidence" value="ECO:0007669"/>
    <property type="project" value="UniProtKB-EC"/>
</dbReference>
<accession>A0A383R6Z2</accession>
<evidence type="ECO:0000313" key="11">
    <source>
        <dbReference type="Proteomes" id="UP000304148"/>
    </source>
</evidence>
<feature type="transmembrane region" description="Helical" evidence="9">
    <location>
        <begin position="193"/>
        <end position="212"/>
    </location>
</feature>
<dbReference type="Gene3D" id="1.20.1300.10">
    <property type="entry name" value="Fumarate reductase/succinate dehydrogenase, transmembrane subunit"/>
    <property type="match status" value="1"/>
</dbReference>
<evidence type="ECO:0000256" key="1">
    <source>
        <dbReference type="ARBA" id="ARBA00004370"/>
    </source>
</evidence>
<feature type="binding site" description="axial binding residue" evidence="8">
    <location>
        <position position="121"/>
    </location>
    <ligand>
        <name>heme</name>
        <dbReference type="ChEBI" id="CHEBI:30413"/>
    </ligand>
    <ligandPart>
        <name>Fe</name>
        <dbReference type="ChEBI" id="CHEBI:18248"/>
    </ligandPart>
</feature>
<proteinExistence type="predicted"/>
<keyword evidence="5 9" id="KW-1133">Transmembrane helix</keyword>
<keyword evidence="2 8" id="KW-0349">Heme</keyword>
<organism evidence="10 11">
    <name type="scientific">Paenibacillus alvei</name>
    <name type="common">Bacillus alvei</name>
    <dbReference type="NCBI Taxonomy" id="44250"/>
    <lineage>
        <taxon>Bacteria</taxon>
        <taxon>Bacillati</taxon>
        <taxon>Bacillota</taxon>
        <taxon>Bacilli</taxon>
        <taxon>Bacillales</taxon>
        <taxon>Paenibacillaceae</taxon>
        <taxon>Paenibacillus</taxon>
    </lineage>
</organism>
<evidence type="ECO:0000313" key="10">
    <source>
        <dbReference type="EMBL" id="SYX82106.1"/>
    </source>
</evidence>
<evidence type="ECO:0000256" key="8">
    <source>
        <dbReference type="PIRSR" id="PIRSR000170-1"/>
    </source>
</evidence>
<reference evidence="11" key="1">
    <citation type="submission" date="2018-08" db="EMBL/GenBank/DDBJ databases">
        <authorList>
            <person name="Chevrot R."/>
        </authorList>
    </citation>
    <scope>NUCLEOTIDE SEQUENCE [LARGE SCALE GENOMIC DNA]</scope>
</reference>
<dbReference type="CDD" id="cd03497">
    <property type="entry name" value="SQR_TypeB_1_TM"/>
    <property type="match status" value="1"/>
</dbReference>
<feature type="transmembrane region" description="Helical" evidence="9">
    <location>
        <begin position="105"/>
        <end position="123"/>
    </location>
</feature>
<keyword evidence="10" id="KW-0560">Oxidoreductase</keyword>
<evidence type="ECO:0000256" key="6">
    <source>
        <dbReference type="ARBA" id="ARBA00023004"/>
    </source>
</evidence>
<dbReference type="GO" id="GO:0046872">
    <property type="term" value="F:metal ion binding"/>
    <property type="evidence" value="ECO:0007669"/>
    <property type="project" value="UniProtKB-KW"/>
</dbReference>
<keyword evidence="6 8" id="KW-0408">Iron</keyword>
<gene>
    <name evidence="10" type="primary">sdhC</name>
    <name evidence="10" type="ORF">PBLR_10526</name>
</gene>
<dbReference type="Pfam" id="PF01127">
    <property type="entry name" value="Sdh_cyt"/>
    <property type="match status" value="1"/>
</dbReference>
<comment type="subcellular location">
    <subcellularLocation>
        <location evidence="1">Membrane</location>
    </subcellularLocation>
</comment>
<dbReference type="AlphaFoldDB" id="A0A383R6Z2"/>
<evidence type="ECO:0000256" key="9">
    <source>
        <dbReference type="SAM" id="Phobius"/>
    </source>
</evidence>
<feature type="transmembrane region" description="Helical" evidence="9">
    <location>
        <begin position="21"/>
        <end position="42"/>
    </location>
</feature>
<dbReference type="NCBIfam" id="TIGR02046">
    <property type="entry name" value="sdhC_b558_fam"/>
    <property type="match status" value="1"/>
</dbReference>
<feature type="transmembrane region" description="Helical" evidence="9">
    <location>
        <begin position="62"/>
        <end position="84"/>
    </location>
</feature>
<evidence type="ECO:0000256" key="4">
    <source>
        <dbReference type="ARBA" id="ARBA00022723"/>
    </source>
</evidence>
<dbReference type="InterPro" id="IPR000701">
    <property type="entry name" value="SuccDH_FuR_B_TM-su"/>
</dbReference>
<evidence type="ECO:0000256" key="5">
    <source>
        <dbReference type="ARBA" id="ARBA00022989"/>
    </source>
</evidence>
<keyword evidence="3 9" id="KW-0812">Transmembrane</keyword>
<protein>
    <submittedName>
        <fullName evidence="10">Succinate dehydrogenase (Cytochrome b558 subunit)</fullName>
        <ecNumber evidence="10">1.3.5.1</ecNumber>
    </submittedName>
</protein>
<keyword evidence="7 9" id="KW-0472">Membrane</keyword>
<evidence type="ECO:0000256" key="2">
    <source>
        <dbReference type="ARBA" id="ARBA00022617"/>
    </source>
</evidence>